<keyword evidence="1" id="KW-0732">Signal</keyword>
<organism evidence="2 3">
    <name type="scientific">Talaromyces pinophilus</name>
    <name type="common">Penicillium pinophilum</name>
    <dbReference type="NCBI Taxonomy" id="128442"/>
    <lineage>
        <taxon>Eukaryota</taxon>
        <taxon>Fungi</taxon>
        <taxon>Dikarya</taxon>
        <taxon>Ascomycota</taxon>
        <taxon>Pezizomycotina</taxon>
        <taxon>Eurotiomycetes</taxon>
        <taxon>Eurotiomycetidae</taxon>
        <taxon>Eurotiales</taxon>
        <taxon>Trichocomaceae</taxon>
        <taxon>Talaromyces</taxon>
        <taxon>Talaromyces sect. Talaromyces</taxon>
    </lineage>
</organism>
<dbReference type="EMBL" id="DF933840">
    <property type="protein sequence ID" value="GAM42573.1"/>
    <property type="molecule type" value="Genomic_DNA"/>
</dbReference>
<keyword evidence="3" id="KW-1185">Reference proteome</keyword>
<sequence length="136" mass="13559">MFASKTIVAVLAAVAGVVSAAPSGASSSAVPTPSATPYLTTFYLGNDAISNGSGCVVEVDSYTGCDGIVVLSGSQNCSDIQGTVSQPLCGSSSITADFQGGDRGTHLSYYDENNALVAYCTLPSNPGNSAQCATTD</sequence>
<dbReference type="Proteomes" id="UP000053095">
    <property type="component" value="Unassembled WGS sequence"/>
</dbReference>
<protein>
    <submittedName>
        <fullName evidence="2">Uncharacterized protein</fullName>
    </submittedName>
</protein>
<gene>
    <name evidence="2" type="ORF">TCE0_044r16669</name>
</gene>
<feature type="signal peptide" evidence="1">
    <location>
        <begin position="1"/>
        <end position="20"/>
    </location>
</feature>
<evidence type="ECO:0000256" key="1">
    <source>
        <dbReference type="SAM" id="SignalP"/>
    </source>
</evidence>
<evidence type="ECO:0000313" key="3">
    <source>
        <dbReference type="Proteomes" id="UP000053095"/>
    </source>
</evidence>
<proteinExistence type="predicted"/>
<accession>A0A478ECN0</accession>
<dbReference type="AlphaFoldDB" id="A0A478ECN0"/>
<evidence type="ECO:0000313" key="2">
    <source>
        <dbReference type="EMBL" id="GAM42573.1"/>
    </source>
</evidence>
<name>A0A478ECN0_TALPI</name>
<reference evidence="3" key="1">
    <citation type="journal article" date="2015" name="Genome Announc.">
        <title>Draft genome sequence of Talaromyces cellulolyticus strain Y-94, a source of lignocellulosic biomass-degrading enzymes.</title>
        <authorList>
            <person name="Fujii T."/>
            <person name="Koike H."/>
            <person name="Sawayama S."/>
            <person name="Yano S."/>
            <person name="Inoue H."/>
        </authorList>
    </citation>
    <scope>NUCLEOTIDE SEQUENCE [LARGE SCALE GENOMIC DNA]</scope>
    <source>
        <strain evidence="3">Y-94</strain>
    </source>
</reference>
<feature type="chain" id="PRO_5019715879" evidence="1">
    <location>
        <begin position="21"/>
        <end position="136"/>
    </location>
</feature>